<dbReference type="VEuPathDB" id="FungiDB:I7I53_01973"/>
<keyword evidence="1" id="KW-0812">Transmembrane</keyword>
<sequence length="59" mass="6626">MQDTCHLDLDCLVPTYQVLIESKQSLPSSVVVLYLSLAPILSLHFIAFSRVKYATMNVL</sequence>
<protein>
    <submittedName>
        <fullName evidence="2">Uncharacterized protein</fullName>
    </submittedName>
</protein>
<organism evidence="2 3">
    <name type="scientific">Ajellomyces capsulatus (strain H88)</name>
    <name type="common">Darling's disease fungus</name>
    <name type="synonym">Histoplasma capsulatum</name>
    <dbReference type="NCBI Taxonomy" id="544711"/>
    <lineage>
        <taxon>Eukaryota</taxon>
        <taxon>Fungi</taxon>
        <taxon>Dikarya</taxon>
        <taxon>Ascomycota</taxon>
        <taxon>Pezizomycotina</taxon>
        <taxon>Eurotiomycetes</taxon>
        <taxon>Eurotiomycetidae</taxon>
        <taxon>Onygenales</taxon>
        <taxon>Ajellomycetaceae</taxon>
        <taxon>Histoplasma</taxon>
    </lineage>
</organism>
<keyword evidence="1" id="KW-0472">Membrane</keyword>
<accession>A0A8A1LPA5</accession>
<evidence type="ECO:0000313" key="2">
    <source>
        <dbReference type="EMBL" id="QSS54433.1"/>
    </source>
</evidence>
<name>A0A8A1LPA5_AJEC8</name>
<proteinExistence type="predicted"/>
<gene>
    <name evidence="2" type="ORF">I7I53_01973</name>
</gene>
<reference evidence="2" key="1">
    <citation type="submission" date="2021-01" db="EMBL/GenBank/DDBJ databases">
        <title>Chromosome-level genome assembly of a human fungal pathogen reveals clustering of transcriptionally co-regulated genes.</title>
        <authorList>
            <person name="Voorhies M."/>
            <person name="Cohen S."/>
            <person name="Shea T.P."/>
            <person name="Petrus S."/>
            <person name="Munoz J.F."/>
            <person name="Poplawski S."/>
            <person name="Goldman W.E."/>
            <person name="Michael T."/>
            <person name="Cuomo C.A."/>
            <person name="Sil A."/>
            <person name="Beyhan S."/>
        </authorList>
    </citation>
    <scope>NUCLEOTIDE SEQUENCE</scope>
    <source>
        <strain evidence="2">H88</strain>
    </source>
</reference>
<evidence type="ECO:0000256" key="1">
    <source>
        <dbReference type="SAM" id="Phobius"/>
    </source>
</evidence>
<dbReference type="Proteomes" id="UP000663419">
    <property type="component" value="Chromosome 3"/>
</dbReference>
<dbReference type="EMBL" id="CP069104">
    <property type="protein sequence ID" value="QSS54433.1"/>
    <property type="molecule type" value="Genomic_DNA"/>
</dbReference>
<feature type="transmembrane region" description="Helical" evidence="1">
    <location>
        <begin position="31"/>
        <end position="51"/>
    </location>
</feature>
<keyword evidence="1" id="KW-1133">Transmembrane helix</keyword>
<evidence type="ECO:0000313" key="3">
    <source>
        <dbReference type="Proteomes" id="UP000663419"/>
    </source>
</evidence>
<dbReference type="AlphaFoldDB" id="A0A8A1LPA5"/>